<keyword evidence="7 13" id="KW-0560">Oxidoreductase</keyword>
<dbReference type="EMBL" id="CP070608">
    <property type="protein sequence ID" value="QSE96601.1"/>
    <property type="molecule type" value="Genomic_DNA"/>
</dbReference>
<dbReference type="SUPFAM" id="SSF51735">
    <property type="entry name" value="NAD(P)-binding Rossmann-fold domains"/>
    <property type="match status" value="1"/>
</dbReference>
<sequence length="632" mass="70796">MSKGNKKYFIIDFDSTFTQVEALDILGEISLKDAPDKKERLEKIKSITDQGMNGSFSFRESLEQRIEILQAHKSHLPKLIEELRKLVSKSFQRNTDFFKAHADNVFIMSNGFKDFIVPIVSEYHIQPENVYANDFEFDSAGNIVGFNKDNVLSSNNGKVEQLRSLELKGDIYVIGDGYTDYEIKAAGLANKFYAFTENVERNNVTEKADHVAPSLDEFLYLNNLNTAISYPKNRINVLLLEGVHPKAIELMKYEGYNVEVYPAGLDEDELVKKIKNVSILGIRSKTQVTKKVLDNAKRLISIGAFCIGTNQIDLEECLKKGIAVFNAPFSNTRSVVEIAIAEIIVLMRKLFDRSAAMHEGQWDKSAKGSFEIRGKSLGIIGYGNIGAQLSVLAESLGLNVLYYDVEEKLALGNATKCDSLEDLLKRSDIVSLHVDGRKENQDIIGANEFNLMKDGVIFINLSRGHVVDLQALKANVESGKVAGCAVDVFPEEPKSNDEEFMSELRGLPNTILTPHIGGSTMEAQENIAAFVPNKIMDYINTGGTTNSVNFPNLQLPKLQNAHRLIHIHHNMPGILAKINNVLADHAINIVGQYLKTNETIGYVITDIDKEYDNELIRELRQIEHTIKFRVLY</sequence>
<dbReference type="InterPro" id="IPR006139">
    <property type="entry name" value="D-isomer_2_OHA_DH_cat_dom"/>
</dbReference>
<dbReference type="CDD" id="cd04901">
    <property type="entry name" value="ACT_3PGDH"/>
    <property type="match status" value="1"/>
</dbReference>
<evidence type="ECO:0000313" key="13">
    <source>
        <dbReference type="EMBL" id="QSE96601.1"/>
    </source>
</evidence>
<comment type="pathway">
    <text evidence="2">Amino-acid biosynthesis; L-serine biosynthesis; L-serine from 3-phospho-D-glycerate: step 1/3.</text>
</comment>
<dbReference type="PROSITE" id="PS00065">
    <property type="entry name" value="D_2_HYDROXYACID_DH_1"/>
    <property type="match status" value="1"/>
</dbReference>
<gene>
    <name evidence="13" type="primary">serA</name>
    <name evidence="13" type="ORF">JR347_13480</name>
</gene>
<dbReference type="Gene3D" id="3.40.50.1000">
    <property type="entry name" value="HAD superfamily/HAD-like"/>
    <property type="match status" value="1"/>
</dbReference>
<dbReference type="AlphaFoldDB" id="A0A974WEG7"/>
<dbReference type="KEGG" id="fuv:JR347_13480"/>
<comment type="catalytic activity">
    <reaction evidence="11">
        <text>(2R)-3-phosphoglycerate + NAD(+) = 3-phosphooxypyruvate + NADH + H(+)</text>
        <dbReference type="Rhea" id="RHEA:12641"/>
        <dbReference type="ChEBI" id="CHEBI:15378"/>
        <dbReference type="ChEBI" id="CHEBI:18110"/>
        <dbReference type="ChEBI" id="CHEBI:57540"/>
        <dbReference type="ChEBI" id="CHEBI:57945"/>
        <dbReference type="ChEBI" id="CHEBI:58272"/>
        <dbReference type="EC" id="1.1.1.95"/>
    </reaction>
</comment>
<evidence type="ECO:0000256" key="4">
    <source>
        <dbReference type="ARBA" id="ARBA00013001"/>
    </source>
</evidence>
<dbReference type="GO" id="GO:0004617">
    <property type="term" value="F:phosphoglycerate dehydrogenase activity"/>
    <property type="evidence" value="ECO:0007669"/>
    <property type="project" value="UniProtKB-EC"/>
</dbReference>
<dbReference type="EC" id="1.1.1.399" evidence="4"/>
<evidence type="ECO:0000256" key="6">
    <source>
        <dbReference type="ARBA" id="ARBA00021582"/>
    </source>
</evidence>
<protein>
    <recommendedName>
        <fullName evidence="6">D-3-phosphoglycerate dehydrogenase</fullName>
        <ecNumber evidence="4">1.1.1.399</ecNumber>
        <ecNumber evidence="5">1.1.1.95</ecNumber>
    </recommendedName>
    <alternativeName>
        <fullName evidence="9">2-oxoglutarate reductase</fullName>
    </alternativeName>
</protein>
<keyword evidence="8" id="KW-0520">NAD</keyword>
<dbReference type="SUPFAM" id="SSF52283">
    <property type="entry name" value="Formate/glycerate dehydrogenase catalytic domain-like"/>
    <property type="match status" value="1"/>
</dbReference>
<evidence type="ECO:0000256" key="5">
    <source>
        <dbReference type="ARBA" id="ARBA00013143"/>
    </source>
</evidence>
<dbReference type="InterPro" id="IPR036412">
    <property type="entry name" value="HAD-like_sf"/>
</dbReference>
<evidence type="ECO:0000256" key="3">
    <source>
        <dbReference type="ARBA" id="ARBA00005854"/>
    </source>
</evidence>
<evidence type="ECO:0000256" key="7">
    <source>
        <dbReference type="ARBA" id="ARBA00023002"/>
    </source>
</evidence>
<evidence type="ECO:0000313" key="14">
    <source>
        <dbReference type="Proteomes" id="UP000662783"/>
    </source>
</evidence>
<dbReference type="Pfam" id="PF00389">
    <property type="entry name" value="2-Hacid_dh"/>
    <property type="match status" value="1"/>
</dbReference>
<accession>A0A974WEG7</accession>
<dbReference type="NCBIfam" id="TIGR01488">
    <property type="entry name" value="HAD-SF-IB"/>
    <property type="match status" value="1"/>
</dbReference>
<evidence type="ECO:0000259" key="12">
    <source>
        <dbReference type="PROSITE" id="PS51671"/>
    </source>
</evidence>
<dbReference type="InterPro" id="IPR023214">
    <property type="entry name" value="HAD_sf"/>
</dbReference>
<dbReference type="InterPro" id="IPR029753">
    <property type="entry name" value="D-isomer_DH_CS"/>
</dbReference>
<dbReference type="InterPro" id="IPR054480">
    <property type="entry name" value="AHAS_small-like_ACT"/>
</dbReference>
<dbReference type="Proteomes" id="UP000662783">
    <property type="component" value="Chromosome"/>
</dbReference>
<dbReference type="EC" id="1.1.1.95" evidence="5"/>
<evidence type="ECO:0000256" key="10">
    <source>
        <dbReference type="ARBA" id="ARBA00048126"/>
    </source>
</evidence>
<name>A0A974WEG7_9BACT</name>
<dbReference type="GO" id="GO:0047545">
    <property type="term" value="F:(S)-2-hydroxyglutarate dehydrogenase activity"/>
    <property type="evidence" value="ECO:0007669"/>
    <property type="project" value="UniProtKB-ARBA"/>
</dbReference>
<dbReference type="SUPFAM" id="SSF56784">
    <property type="entry name" value="HAD-like"/>
    <property type="match status" value="1"/>
</dbReference>
<evidence type="ECO:0000256" key="9">
    <source>
        <dbReference type="ARBA" id="ARBA00030455"/>
    </source>
</evidence>
<dbReference type="NCBIfam" id="NF008759">
    <property type="entry name" value="PRK11790.1"/>
    <property type="match status" value="1"/>
</dbReference>
<dbReference type="GO" id="GO:0006564">
    <property type="term" value="P:L-serine biosynthetic process"/>
    <property type="evidence" value="ECO:0007669"/>
    <property type="project" value="UniProtKB-ARBA"/>
</dbReference>
<comment type="similarity">
    <text evidence="3">Belongs to the D-isomer specific 2-hydroxyacid dehydrogenase family.</text>
</comment>
<dbReference type="Pfam" id="PF02826">
    <property type="entry name" value="2-Hacid_dh_C"/>
    <property type="match status" value="1"/>
</dbReference>
<dbReference type="SUPFAM" id="SSF55021">
    <property type="entry name" value="ACT-like"/>
    <property type="match status" value="1"/>
</dbReference>
<dbReference type="PANTHER" id="PTHR43761">
    <property type="entry name" value="D-ISOMER SPECIFIC 2-HYDROXYACID DEHYDROGENASE FAMILY PROTEIN (AFU_ORTHOLOGUE AFUA_1G13630)"/>
    <property type="match status" value="1"/>
</dbReference>
<evidence type="ECO:0000256" key="2">
    <source>
        <dbReference type="ARBA" id="ARBA00005216"/>
    </source>
</evidence>
<proteinExistence type="inferred from homology"/>
<dbReference type="Gene3D" id="1.10.150.210">
    <property type="entry name" value="Phosphoserine phosphatase, domain 2"/>
    <property type="match status" value="1"/>
</dbReference>
<dbReference type="InterPro" id="IPR029752">
    <property type="entry name" value="D-isomer_DH_CS1"/>
</dbReference>
<keyword evidence="14" id="KW-1185">Reference proteome</keyword>
<evidence type="ECO:0000256" key="11">
    <source>
        <dbReference type="ARBA" id="ARBA00048731"/>
    </source>
</evidence>
<dbReference type="PROSITE" id="PS51671">
    <property type="entry name" value="ACT"/>
    <property type="match status" value="1"/>
</dbReference>
<dbReference type="Pfam" id="PF22629">
    <property type="entry name" value="ACT_AHAS_ss"/>
    <property type="match status" value="1"/>
</dbReference>
<dbReference type="CDD" id="cd12176">
    <property type="entry name" value="PGDH_3"/>
    <property type="match status" value="1"/>
</dbReference>
<dbReference type="Gene3D" id="3.30.70.260">
    <property type="match status" value="1"/>
</dbReference>
<comment type="catalytic activity">
    <reaction evidence="10">
        <text>(R)-2-hydroxyglutarate + NAD(+) = 2-oxoglutarate + NADH + H(+)</text>
        <dbReference type="Rhea" id="RHEA:49612"/>
        <dbReference type="ChEBI" id="CHEBI:15378"/>
        <dbReference type="ChEBI" id="CHEBI:15801"/>
        <dbReference type="ChEBI" id="CHEBI:16810"/>
        <dbReference type="ChEBI" id="CHEBI:57540"/>
        <dbReference type="ChEBI" id="CHEBI:57945"/>
        <dbReference type="EC" id="1.1.1.399"/>
    </reaction>
</comment>
<organism evidence="13 14">
    <name type="scientific">Fulvivirga lutea</name>
    <dbReference type="NCBI Taxonomy" id="2810512"/>
    <lineage>
        <taxon>Bacteria</taxon>
        <taxon>Pseudomonadati</taxon>
        <taxon>Bacteroidota</taxon>
        <taxon>Cytophagia</taxon>
        <taxon>Cytophagales</taxon>
        <taxon>Fulvivirgaceae</taxon>
        <taxon>Fulvivirga</taxon>
    </lineage>
</organism>
<dbReference type="InterPro" id="IPR036291">
    <property type="entry name" value="NAD(P)-bd_dom_sf"/>
</dbReference>
<dbReference type="Gene3D" id="3.40.50.720">
    <property type="entry name" value="NAD(P)-binding Rossmann-like Domain"/>
    <property type="match status" value="2"/>
</dbReference>
<dbReference type="RefSeq" id="WP_205721115.1">
    <property type="nucleotide sequence ID" value="NZ_CP070608.1"/>
</dbReference>
<dbReference type="FunFam" id="3.40.50.720:FF:000041">
    <property type="entry name" value="D-3-phosphoglycerate dehydrogenase"/>
    <property type="match status" value="1"/>
</dbReference>
<dbReference type="GO" id="GO:0051287">
    <property type="term" value="F:NAD binding"/>
    <property type="evidence" value="ECO:0007669"/>
    <property type="project" value="InterPro"/>
</dbReference>
<evidence type="ECO:0000256" key="1">
    <source>
        <dbReference type="ARBA" id="ARBA00003800"/>
    </source>
</evidence>
<reference evidence="13" key="1">
    <citation type="submission" date="2021-02" db="EMBL/GenBank/DDBJ databases">
        <title>Fulvivirga sp. S481 isolated from sea water.</title>
        <authorList>
            <person name="Bae S.S."/>
            <person name="Baek K."/>
        </authorList>
    </citation>
    <scope>NUCLEOTIDE SEQUENCE</scope>
    <source>
        <strain evidence="13">S481</strain>
    </source>
</reference>
<comment type="function">
    <text evidence="1">Catalyzes the reversible oxidation of 3-phospho-D-glycerate to 3-phosphonooxypyruvate, the first step of the phosphorylated L-serine biosynthesis pathway. Also catalyzes the reversible oxidation of 2-hydroxyglutarate to 2-oxoglutarate.</text>
</comment>
<dbReference type="PANTHER" id="PTHR43761:SF1">
    <property type="entry name" value="D-ISOMER SPECIFIC 2-HYDROXYACID DEHYDROGENASE CATALYTIC DOMAIN-CONTAINING PROTEIN-RELATED"/>
    <property type="match status" value="1"/>
</dbReference>
<evidence type="ECO:0000256" key="8">
    <source>
        <dbReference type="ARBA" id="ARBA00023027"/>
    </source>
</evidence>
<dbReference type="InterPro" id="IPR050418">
    <property type="entry name" value="D-iso_2-hydroxyacid_DH_PdxB"/>
</dbReference>
<feature type="domain" description="ACT" evidence="12">
    <location>
        <begin position="563"/>
        <end position="632"/>
    </location>
</feature>
<dbReference type="InterPro" id="IPR002912">
    <property type="entry name" value="ACT_dom"/>
</dbReference>
<dbReference type="InterPro" id="IPR045865">
    <property type="entry name" value="ACT-like_dom_sf"/>
</dbReference>
<dbReference type="InterPro" id="IPR006140">
    <property type="entry name" value="D-isomer_DH_NAD-bd"/>
</dbReference>
<dbReference type="PROSITE" id="PS00671">
    <property type="entry name" value="D_2_HYDROXYACID_DH_3"/>
    <property type="match status" value="1"/>
</dbReference>